<evidence type="ECO:0000256" key="5">
    <source>
        <dbReference type="ARBA" id="ARBA00023136"/>
    </source>
</evidence>
<dbReference type="SUPFAM" id="SSF103473">
    <property type="entry name" value="MFS general substrate transporter"/>
    <property type="match status" value="1"/>
</dbReference>
<dbReference type="Proteomes" id="UP000187455">
    <property type="component" value="Unassembled WGS sequence"/>
</dbReference>
<organism evidence="8 9">
    <name type="scientific">Smittium mucronatum</name>
    <dbReference type="NCBI Taxonomy" id="133383"/>
    <lineage>
        <taxon>Eukaryota</taxon>
        <taxon>Fungi</taxon>
        <taxon>Fungi incertae sedis</taxon>
        <taxon>Zoopagomycota</taxon>
        <taxon>Kickxellomycotina</taxon>
        <taxon>Harpellomycetes</taxon>
        <taxon>Harpellales</taxon>
        <taxon>Legeriomycetaceae</taxon>
        <taxon>Smittium</taxon>
    </lineage>
</organism>
<keyword evidence="5 6" id="KW-0472">Membrane</keyword>
<feature type="transmembrane region" description="Helical" evidence="6">
    <location>
        <begin position="332"/>
        <end position="351"/>
    </location>
</feature>
<evidence type="ECO:0000256" key="2">
    <source>
        <dbReference type="ARBA" id="ARBA00022448"/>
    </source>
</evidence>
<evidence type="ECO:0000256" key="4">
    <source>
        <dbReference type="ARBA" id="ARBA00022989"/>
    </source>
</evidence>
<comment type="subcellular location">
    <subcellularLocation>
        <location evidence="1">Membrane</location>
        <topology evidence="1">Multi-pass membrane protein</topology>
    </subcellularLocation>
</comment>
<keyword evidence="9" id="KW-1185">Reference proteome</keyword>
<dbReference type="PROSITE" id="PS50850">
    <property type="entry name" value="MFS"/>
    <property type="match status" value="1"/>
</dbReference>
<feature type="transmembrane region" description="Helical" evidence="6">
    <location>
        <begin position="198"/>
        <end position="218"/>
    </location>
</feature>
<evidence type="ECO:0000256" key="1">
    <source>
        <dbReference type="ARBA" id="ARBA00004141"/>
    </source>
</evidence>
<dbReference type="OrthoDB" id="3639251at2759"/>
<dbReference type="PANTHER" id="PTHR43791">
    <property type="entry name" value="PERMEASE-RELATED"/>
    <property type="match status" value="1"/>
</dbReference>
<accession>A0A1R0H5S0</accession>
<dbReference type="AlphaFoldDB" id="A0A1R0H5S0"/>
<feature type="domain" description="Major facilitator superfamily (MFS) profile" evidence="7">
    <location>
        <begin position="39"/>
        <end position="365"/>
    </location>
</feature>
<dbReference type="EMBL" id="LSSL01000468">
    <property type="protein sequence ID" value="OLY84525.1"/>
    <property type="molecule type" value="Genomic_DNA"/>
</dbReference>
<keyword evidence="2" id="KW-0813">Transport</keyword>
<sequence length="365" mass="40779">MGNEIKDSQSETGQGPTRILTTEEQAIYKKYLMKVDLMIIPIYFVIYWLAILDRNNIGTANVAGFTQELKLVGNQFNWISASLFYTYIFFEIPSTILLQKFGVSKWLPSISILWGVTCMCMAAVKSYGTAIVVRLFLGIFEAGFVPGFLYYSTIWYPNVSRMPRIALFFSAGTFAGIFAGPIAKGLTKVNGSLKEYQYIFLFEGAMTVVVAFIAYFVLHDYPEKTKYISPEELAVANKMFESDQIGVSTQSYTLSQKLHTLLDIKLWCFGTIFAIGAIGGATQAIFGPTLISQIGYKDNQALVMSSIPSACGFGSQVLLLLFPFIIKRSKMFLLLIFYASVAAVFYILLAFNKGKKSRVIIYAFL</sequence>
<gene>
    <name evidence="8" type="ORF">AYI68_g1312</name>
</gene>
<evidence type="ECO:0000256" key="6">
    <source>
        <dbReference type="SAM" id="Phobius"/>
    </source>
</evidence>
<name>A0A1R0H5S0_9FUNG</name>
<reference evidence="8 9" key="1">
    <citation type="journal article" date="2016" name="Mol. Biol. Evol.">
        <title>Genome-Wide Survey of Gut Fungi (Harpellales) Reveals the First Horizontally Transferred Ubiquitin Gene from a Mosquito Host.</title>
        <authorList>
            <person name="Wang Y."/>
            <person name="White M.M."/>
            <person name="Kvist S."/>
            <person name="Moncalvo J.M."/>
        </authorList>
    </citation>
    <scope>NUCLEOTIDE SEQUENCE [LARGE SCALE GENOMIC DNA]</scope>
    <source>
        <strain evidence="8 9">ALG-7-W6</strain>
    </source>
</reference>
<evidence type="ECO:0000313" key="9">
    <source>
        <dbReference type="Proteomes" id="UP000187455"/>
    </source>
</evidence>
<feature type="transmembrane region" description="Helical" evidence="6">
    <location>
        <begin position="165"/>
        <end position="186"/>
    </location>
</feature>
<protein>
    <submittedName>
        <fullName evidence="8">Putative tartrate transporter</fullName>
    </submittedName>
</protein>
<evidence type="ECO:0000256" key="3">
    <source>
        <dbReference type="ARBA" id="ARBA00022692"/>
    </source>
</evidence>
<evidence type="ECO:0000259" key="7">
    <source>
        <dbReference type="PROSITE" id="PS50850"/>
    </source>
</evidence>
<keyword evidence="3 6" id="KW-0812">Transmembrane</keyword>
<dbReference type="STRING" id="133383.A0A1R0H5S0"/>
<dbReference type="FunFam" id="1.20.1250.20:FF:000018">
    <property type="entry name" value="MFS transporter permease"/>
    <property type="match status" value="1"/>
</dbReference>
<dbReference type="Gene3D" id="1.20.1250.20">
    <property type="entry name" value="MFS general substrate transporter like domains"/>
    <property type="match status" value="1"/>
</dbReference>
<feature type="transmembrane region" description="Helical" evidence="6">
    <location>
        <begin position="71"/>
        <end position="90"/>
    </location>
</feature>
<feature type="transmembrane region" description="Helical" evidence="6">
    <location>
        <begin position="264"/>
        <end position="286"/>
    </location>
</feature>
<dbReference type="InterPro" id="IPR011701">
    <property type="entry name" value="MFS"/>
</dbReference>
<dbReference type="InterPro" id="IPR036259">
    <property type="entry name" value="MFS_trans_sf"/>
</dbReference>
<evidence type="ECO:0000313" key="8">
    <source>
        <dbReference type="EMBL" id="OLY84525.1"/>
    </source>
</evidence>
<keyword evidence="4 6" id="KW-1133">Transmembrane helix</keyword>
<feature type="transmembrane region" description="Helical" evidence="6">
    <location>
        <begin position="31"/>
        <end position="50"/>
    </location>
</feature>
<feature type="transmembrane region" description="Helical" evidence="6">
    <location>
        <begin position="307"/>
        <end position="326"/>
    </location>
</feature>
<proteinExistence type="predicted"/>
<dbReference type="PANTHER" id="PTHR43791:SF36">
    <property type="entry name" value="TRANSPORTER, PUTATIVE (AFU_ORTHOLOGUE AFUA_6G08340)-RELATED"/>
    <property type="match status" value="1"/>
</dbReference>
<feature type="transmembrane region" description="Helical" evidence="6">
    <location>
        <begin position="131"/>
        <end position="153"/>
    </location>
</feature>
<dbReference type="GO" id="GO:0022857">
    <property type="term" value="F:transmembrane transporter activity"/>
    <property type="evidence" value="ECO:0007669"/>
    <property type="project" value="InterPro"/>
</dbReference>
<comment type="caution">
    <text evidence="8">The sequence shown here is derived from an EMBL/GenBank/DDBJ whole genome shotgun (WGS) entry which is preliminary data.</text>
</comment>
<dbReference type="InterPro" id="IPR020846">
    <property type="entry name" value="MFS_dom"/>
</dbReference>
<dbReference type="Pfam" id="PF07690">
    <property type="entry name" value="MFS_1"/>
    <property type="match status" value="1"/>
</dbReference>
<dbReference type="GO" id="GO:0016020">
    <property type="term" value="C:membrane"/>
    <property type="evidence" value="ECO:0007669"/>
    <property type="project" value="UniProtKB-SubCell"/>
</dbReference>